<organism evidence="3 4">
    <name type="scientific">Devosia aurantiaca</name>
    <dbReference type="NCBI Taxonomy" id="2714858"/>
    <lineage>
        <taxon>Bacteria</taxon>
        <taxon>Pseudomonadati</taxon>
        <taxon>Pseudomonadota</taxon>
        <taxon>Alphaproteobacteria</taxon>
        <taxon>Hyphomicrobiales</taxon>
        <taxon>Devosiaceae</taxon>
        <taxon>Devosia</taxon>
    </lineage>
</organism>
<dbReference type="Proteomes" id="UP000474802">
    <property type="component" value="Unassembled WGS sequence"/>
</dbReference>
<evidence type="ECO:0000256" key="1">
    <source>
        <dbReference type="ARBA" id="ARBA00022723"/>
    </source>
</evidence>
<reference evidence="3 4" key="1">
    <citation type="submission" date="2020-02" db="EMBL/GenBank/DDBJ databases">
        <authorList>
            <person name="Khan S.A."/>
            <person name="Jeon C.O."/>
            <person name="Chun B.H."/>
        </authorList>
    </citation>
    <scope>NUCLEOTIDE SEQUENCE [LARGE SCALE GENOMIC DNA]</scope>
    <source>
        <strain evidence="3 4">H239</strain>
    </source>
</reference>
<protein>
    <submittedName>
        <fullName evidence="3">Methylmalonyl-CoA epimerase</fullName>
    </submittedName>
</protein>
<dbReference type="SUPFAM" id="SSF54593">
    <property type="entry name" value="Glyoxalase/Bleomycin resistance protein/Dihydroxybiphenyl dioxygenase"/>
    <property type="match status" value="1"/>
</dbReference>
<dbReference type="InterPro" id="IPR029068">
    <property type="entry name" value="Glyas_Bleomycin-R_OHBP_Dase"/>
</dbReference>
<dbReference type="GO" id="GO:0046491">
    <property type="term" value="P:L-methylmalonyl-CoA metabolic process"/>
    <property type="evidence" value="ECO:0007669"/>
    <property type="project" value="TreeGrafter"/>
</dbReference>
<feature type="domain" description="VOC" evidence="2">
    <location>
        <begin position="11"/>
        <end position="146"/>
    </location>
</feature>
<evidence type="ECO:0000259" key="2">
    <source>
        <dbReference type="PROSITE" id="PS51819"/>
    </source>
</evidence>
<sequence length="161" mass="17787">MSVSTNPNVLSIKHMAFGVKDAKKALEAYSKFLDVPTETTITDFPKSKNRVALFQLGGIEYQLCQSLEEGGRFDAWMKQRGGAEGLHHICYAVDNIDKALEHAKAQGADLRICQACGVYGSHPHPEGFVAFLDNDAGGIEIEFMQVYTPEELEKYNAFKGI</sequence>
<dbReference type="PANTHER" id="PTHR43048">
    <property type="entry name" value="METHYLMALONYL-COA EPIMERASE"/>
    <property type="match status" value="1"/>
</dbReference>
<dbReference type="InterPro" id="IPR037523">
    <property type="entry name" value="VOC_core"/>
</dbReference>
<dbReference type="PANTHER" id="PTHR43048:SF3">
    <property type="entry name" value="METHYLMALONYL-COA EPIMERASE, MITOCHONDRIAL"/>
    <property type="match status" value="1"/>
</dbReference>
<dbReference type="GO" id="GO:0004493">
    <property type="term" value="F:methylmalonyl-CoA epimerase activity"/>
    <property type="evidence" value="ECO:0007669"/>
    <property type="project" value="TreeGrafter"/>
</dbReference>
<name>A0A6M1SYS0_9HYPH</name>
<keyword evidence="1" id="KW-0479">Metal-binding</keyword>
<dbReference type="GO" id="GO:0046872">
    <property type="term" value="F:metal ion binding"/>
    <property type="evidence" value="ECO:0007669"/>
    <property type="project" value="UniProtKB-KW"/>
</dbReference>
<evidence type="ECO:0000313" key="3">
    <source>
        <dbReference type="EMBL" id="NGP17831.1"/>
    </source>
</evidence>
<evidence type="ECO:0000313" key="4">
    <source>
        <dbReference type="Proteomes" id="UP000474802"/>
    </source>
</evidence>
<dbReference type="Gene3D" id="3.10.180.10">
    <property type="entry name" value="2,3-Dihydroxybiphenyl 1,2-Dioxygenase, domain 1"/>
    <property type="match status" value="1"/>
</dbReference>
<comment type="caution">
    <text evidence="3">The sequence shown here is derived from an EMBL/GenBank/DDBJ whole genome shotgun (WGS) entry which is preliminary data.</text>
</comment>
<dbReference type="AlphaFoldDB" id="A0A6M1SYS0"/>
<gene>
    <name evidence="3" type="ORF">G5575_09305</name>
</gene>
<dbReference type="Pfam" id="PF13669">
    <property type="entry name" value="Glyoxalase_4"/>
    <property type="match status" value="1"/>
</dbReference>
<reference evidence="3 4" key="2">
    <citation type="submission" date="2020-03" db="EMBL/GenBank/DDBJ databases">
        <title>Devosia chinhatensis sp. nov., isolated from a hexachlorocyclohexane (HCH) dump site in India.</title>
        <authorList>
            <person name="Kumar M."/>
            <person name="Lal R."/>
        </authorList>
    </citation>
    <scope>NUCLEOTIDE SEQUENCE [LARGE SCALE GENOMIC DNA]</scope>
    <source>
        <strain evidence="3 4">H239</strain>
    </source>
</reference>
<keyword evidence="4" id="KW-1185">Reference proteome</keyword>
<dbReference type="RefSeq" id="WP_164534080.1">
    <property type="nucleotide sequence ID" value="NZ_JAALFG010000002.1"/>
</dbReference>
<dbReference type="EMBL" id="JAALFG010000002">
    <property type="protein sequence ID" value="NGP17831.1"/>
    <property type="molecule type" value="Genomic_DNA"/>
</dbReference>
<accession>A0A6M1SYS0</accession>
<proteinExistence type="predicted"/>
<dbReference type="PROSITE" id="PS51819">
    <property type="entry name" value="VOC"/>
    <property type="match status" value="1"/>
</dbReference>
<dbReference type="InterPro" id="IPR051785">
    <property type="entry name" value="MMCE/EMCE_epimerase"/>
</dbReference>